<dbReference type="PANTHER" id="PTHR11071:SF561">
    <property type="entry name" value="PEPTIDYL-PROLYL CIS-TRANS ISOMERASE D-RELATED"/>
    <property type="match status" value="1"/>
</dbReference>
<dbReference type="PANTHER" id="PTHR11071">
    <property type="entry name" value="PEPTIDYL-PROLYL CIS-TRANS ISOMERASE"/>
    <property type="match status" value="1"/>
</dbReference>
<keyword evidence="2" id="KW-0413">Isomerase</keyword>
<dbReference type="PRINTS" id="PR00153">
    <property type="entry name" value="CSAPPISMRASE"/>
</dbReference>
<feature type="compositionally biased region" description="Basic and acidic residues" evidence="3">
    <location>
        <begin position="15"/>
        <end position="25"/>
    </location>
</feature>
<comment type="function">
    <text evidence="2">PPIases accelerate the folding of proteins. It catalyzes the cis-trans isomerization of proline imidic peptide bonds in oligopeptides.</text>
</comment>
<protein>
    <recommendedName>
        <fullName evidence="2">Peptidyl-prolyl cis-trans isomerase</fullName>
        <shortName evidence="2">PPIase</shortName>
        <ecNumber evidence="2">5.2.1.8</ecNumber>
    </recommendedName>
</protein>
<proteinExistence type="inferred from homology"/>
<evidence type="ECO:0000313" key="7">
    <source>
        <dbReference type="Proteomes" id="UP001281410"/>
    </source>
</evidence>
<dbReference type="Proteomes" id="UP001281410">
    <property type="component" value="Unassembled WGS sequence"/>
</dbReference>
<dbReference type="InterPro" id="IPR002130">
    <property type="entry name" value="Cyclophilin-type_PPIase_dom"/>
</dbReference>
<gene>
    <name evidence="6" type="ORF">Dsin_016863</name>
    <name evidence="5" type="ORF">Dsin_033204</name>
</gene>
<comment type="caution">
    <text evidence="6">The sequence shown here is derived from an EMBL/GenBank/DDBJ whole genome shotgun (WGS) entry which is preliminary data.</text>
</comment>
<dbReference type="GO" id="GO:0003755">
    <property type="term" value="F:peptidyl-prolyl cis-trans isomerase activity"/>
    <property type="evidence" value="ECO:0007669"/>
    <property type="project" value="UniProtKB-UniRule"/>
</dbReference>
<evidence type="ECO:0000256" key="1">
    <source>
        <dbReference type="ARBA" id="ARBA00007365"/>
    </source>
</evidence>
<evidence type="ECO:0000256" key="3">
    <source>
        <dbReference type="SAM" id="MobiDB-lite"/>
    </source>
</evidence>
<dbReference type="GO" id="GO:0005737">
    <property type="term" value="C:cytoplasm"/>
    <property type="evidence" value="ECO:0007669"/>
    <property type="project" value="TreeGrafter"/>
</dbReference>
<dbReference type="Pfam" id="PF00160">
    <property type="entry name" value="Pro_isomerase"/>
    <property type="match status" value="1"/>
</dbReference>
<evidence type="ECO:0000313" key="5">
    <source>
        <dbReference type="EMBL" id="KAK3172192.1"/>
    </source>
</evidence>
<comment type="similarity">
    <text evidence="1 2">Belongs to the cyclophilin-type PPIase family.</text>
</comment>
<evidence type="ECO:0000256" key="2">
    <source>
        <dbReference type="RuleBase" id="RU363019"/>
    </source>
</evidence>
<name>A0AAE0AF45_9ROSI</name>
<dbReference type="InterPro" id="IPR029000">
    <property type="entry name" value="Cyclophilin-like_dom_sf"/>
</dbReference>
<dbReference type="AlphaFoldDB" id="A0AAE0AF45"/>
<organism evidence="6 7">
    <name type="scientific">Dipteronia sinensis</name>
    <dbReference type="NCBI Taxonomy" id="43782"/>
    <lineage>
        <taxon>Eukaryota</taxon>
        <taxon>Viridiplantae</taxon>
        <taxon>Streptophyta</taxon>
        <taxon>Embryophyta</taxon>
        <taxon>Tracheophyta</taxon>
        <taxon>Spermatophyta</taxon>
        <taxon>Magnoliopsida</taxon>
        <taxon>eudicotyledons</taxon>
        <taxon>Gunneridae</taxon>
        <taxon>Pentapetalae</taxon>
        <taxon>rosids</taxon>
        <taxon>malvids</taxon>
        <taxon>Sapindales</taxon>
        <taxon>Sapindaceae</taxon>
        <taxon>Hippocastanoideae</taxon>
        <taxon>Acereae</taxon>
        <taxon>Dipteronia</taxon>
    </lineage>
</organism>
<dbReference type="GO" id="GO:0006457">
    <property type="term" value="P:protein folding"/>
    <property type="evidence" value="ECO:0007669"/>
    <property type="project" value="TreeGrafter"/>
</dbReference>
<feature type="region of interest" description="Disordered" evidence="3">
    <location>
        <begin position="1"/>
        <end position="27"/>
    </location>
</feature>
<dbReference type="GO" id="GO:0016018">
    <property type="term" value="F:cyclosporin A binding"/>
    <property type="evidence" value="ECO:0007669"/>
    <property type="project" value="TreeGrafter"/>
</dbReference>
<comment type="catalytic activity">
    <reaction evidence="2">
        <text>[protein]-peptidylproline (omega=180) = [protein]-peptidylproline (omega=0)</text>
        <dbReference type="Rhea" id="RHEA:16237"/>
        <dbReference type="Rhea" id="RHEA-COMP:10747"/>
        <dbReference type="Rhea" id="RHEA-COMP:10748"/>
        <dbReference type="ChEBI" id="CHEBI:83833"/>
        <dbReference type="ChEBI" id="CHEBI:83834"/>
        <dbReference type="EC" id="5.2.1.8"/>
    </reaction>
</comment>
<evidence type="ECO:0000259" key="4">
    <source>
        <dbReference type="PROSITE" id="PS50072"/>
    </source>
</evidence>
<keyword evidence="2" id="KW-0697">Rotamase</keyword>
<reference evidence="6" key="1">
    <citation type="journal article" date="2023" name="Plant J.">
        <title>Genome sequences and population genomics provide insights into the demographic history, inbreeding, and mutation load of two 'living fossil' tree species of Dipteronia.</title>
        <authorList>
            <person name="Feng Y."/>
            <person name="Comes H.P."/>
            <person name="Chen J."/>
            <person name="Zhu S."/>
            <person name="Lu R."/>
            <person name="Zhang X."/>
            <person name="Li P."/>
            <person name="Qiu J."/>
            <person name="Olsen K.M."/>
            <person name="Qiu Y."/>
        </authorList>
    </citation>
    <scope>NUCLEOTIDE SEQUENCE</scope>
    <source>
        <strain evidence="6">NBL</strain>
    </source>
</reference>
<keyword evidence="7" id="KW-1185">Reference proteome</keyword>
<feature type="domain" description="PPIase cyclophilin-type" evidence="4">
    <location>
        <begin position="1"/>
        <end position="99"/>
    </location>
</feature>
<dbReference type="EC" id="5.2.1.8" evidence="2"/>
<sequence>QYPDNSGELSGSLFQRERDRHEGKPLHYKGSTFHLMIPGYMVHGGDFTHGNGTGGESICCPSFTDENFVKKYISPGILSIAKTGLGGNGSQFCMCTAKT</sequence>
<dbReference type="PROSITE" id="PS50072">
    <property type="entry name" value="CSA_PPIASE_2"/>
    <property type="match status" value="1"/>
</dbReference>
<feature type="non-terminal residue" evidence="6">
    <location>
        <position position="1"/>
    </location>
</feature>
<evidence type="ECO:0000313" key="6">
    <source>
        <dbReference type="EMBL" id="KAK3212157.1"/>
    </source>
</evidence>
<dbReference type="EMBL" id="JANJYJ010000005">
    <property type="protein sequence ID" value="KAK3212157.1"/>
    <property type="molecule type" value="Genomic_DNA"/>
</dbReference>
<dbReference type="SUPFAM" id="SSF50891">
    <property type="entry name" value="Cyclophilin-like"/>
    <property type="match status" value="1"/>
</dbReference>
<dbReference type="Gene3D" id="2.40.100.10">
    <property type="entry name" value="Cyclophilin-like"/>
    <property type="match status" value="1"/>
</dbReference>
<dbReference type="EMBL" id="JANJYJ010000714">
    <property type="protein sequence ID" value="KAK3172192.1"/>
    <property type="molecule type" value="Genomic_DNA"/>
</dbReference>
<accession>A0AAE0AF45</accession>